<dbReference type="NCBIfam" id="TIGR00254">
    <property type="entry name" value="GGDEF"/>
    <property type="match status" value="1"/>
</dbReference>
<feature type="domain" description="PAC" evidence="1">
    <location>
        <begin position="1025"/>
        <end position="1076"/>
    </location>
</feature>
<dbReference type="SUPFAM" id="SSF55073">
    <property type="entry name" value="Nucleotide cyclase"/>
    <property type="match status" value="1"/>
</dbReference>
<dbReference type="SMART" id="SM00086">
    <property type="entry name" value="PAC"/>
    <property type="match status" value="2"/>
</dbReference>
<dbReference type="CDD" id="cd01949">
    <property type="entry name" value="GGDEF"/>
    <property type="match status" value="1"/>
</dbReference>
<dbReference type="CDD" id="cd01948">
    <property type="entry name" value="EAL"/>
    <property type="match status" value="1"/>
</dbReference>
<dbReference type="InterPro" id="IPR000700">
    <property type="entry name" value="PAS-assoc_C"/>
</dbReference>
<feature type="domain" description="PAC" evidence="1">
    <location>
        <begin position="902"/>
        <end position="955"/>
    </location>
</feature>
<feature type="domain" description="GGDEF" evidence="3">
    <location>
        <begin position="1108"/>
        <end position="1241"/>
    </location>
</feature>
<protein>
    <submittedName>
        <fullName evidence="4">EAL domain-containing protein</fullName>
    </submittedName>
</protein>
<evidence type="ECO:0000259" key="2">
    <source>
        <dbReference type="PROSITE" id="PS50883"/>
    </source>
</evidence>
<dbReference type="Pfam" id="PF13426">
    <property type="entry name" value="PAS_9"/>
    <property type="match status" value="1"/>
</dbReference>
<dbReference type="NCBIfam" id="TIGR00229">
    <property type="entry name" value="sensory_box"/>
    <property type="match status" value="1"/>
</dbReference>
<feature type="domain" description="EAL" evidence="2">
    <location>
        <begin position="1250"/>
        <end position="1502"/>
    </location>
</feature>
<dbReference type="Gene3D" id="3.20.20.450">
    <property type="entry name" value="EAL domain"/>
    <property type="match status" value="1"/>
</dbReference>
<dbReference type="RefSeq" id="WP_224673476.1">
    <property type="nucleotide sequence ID" value="NZ_JAERPS020000005.1"/>
</dbReference>
<dbReference type="InterPro" id="IPR000014">
    <property type="entry name" value="PAS"/>
</dbReference>
<dbReference type="InterPro" id="IPR011047">
    <property type="entry name" value="Quinoprotein_ADH-like_sf"/>
</dbReference>
<reference evidence="4 5" key="1">
    <citation type="submission" date="2021-08" db="EMBL/GenBank/DDBJ databases">
        <title>Rheinheimera aquimaris sp. nov., isolated from seawater of the East Sea in Korea.</title>
        <authorList>
            <person name="Kim K.H."/>
            <person name="Wenting R."/>
            <person name="Kim K.R."/>
            <person name="Jeon C.O."/>
        </authorList>
    </citation>
    <scope>NUCLEOTIDE SEQUENCE [LARGE SCALE GENOMIC DNA]</scope>
    <source>
        <strain evidence="4 5">MA-13</strain>
    </source>
</reference>
<evidence type="ECO:0000313" key="5">
    <source>
        <dbReference type="Proteomes" id="UP000663814"/>
    </source>
</evidence>
<dbReference type="InterPro" id="IPR001610">
    <property type="entry name" value="PAC"/>
</dbReference>
<dbReference type="Gene3D" id="2.60.40.10">
    <property type="entry name" value="Immunoglobulins"/>
    <property type="match status" value="1"/>
</dbReference>
<dbReference type="Pfam" id="PF07494">
    <property type="entry name" value="Reg_prop"/>
    <property type="match status" value="1"/>
</dbReference>
<name>A0ABS7XBG7_9GAMM</name>
<dbReference type="PROSITE" id="PS50887">
    <property type="entry name" value="GGDEF"/>
    <property type="match status" value="1"/>
</dbReference>
<dbReference type="InterPro" id="IPR043128">
    <property type="entry name" value="Rev_trsase/Diguanyl_cyclase"/>
</dbReference>
<dbReference type="InterPro" id="IPR052155">
    <property type="entry name" value="Biofilm_reg_signaling"/>
</dbReference>
<dbReference type="InterPro" id="IPR000160">
    <property type="entry name" value="GGDEF_dom"/>
</dbReference>
<dbReference type="InterPro" id="IPR015943">
    <property type="entry name" value="WD40/YVTN_repeat-like_dom_sf"/>
</dbReference>
<dbReference type="Pfam" id="PF00563">
    <property type="entry name" value="EAL"/>
    <property type="match status" value="1"/>
</dbReference>
<dbReference type="Proteomes" id="UP000663814">
    <property type="component" value="Unassembled WGS sequence"/>
</dbReference>
<dbReference type="Gene3D" id="3.30.70.270">
    <property type="match status" value="1"/>
</dbReference>
<dbReference type="Gene3D" id="2.130.10.10">
    <property type="entry name" value="YVTN repeat-like/Quinoprotein amine dehydrogenase"/>
    <property type="match status" value="3"/>
</dbReference>
<dbReference type="InterPro" id="IPR029787">
    <property type="entry name" value="Nucleotide_cyclase"/>
</dbReference>
<dbReference type="InterPro" id="IPR035919">
    <property type="entry name" value="EAL_sf"/>
</dbReference>
<evidence type="ECO:0000259" key="1">
    <source>
        <dbReference type="PROSITE" id="PS50113"/>
    </source>
</evidence>
<accession>A0ABS7XBG7</accession>
<proteinExistence type="predicted"/>
<sequence>MDLWQLYLRVTTLCLLLVGTGLTAAPLLRPLTPDQGLSQGSINELLLDSDGFLWLATEGGLNRYDGHQVLQLSTVNYGLREVAFTQMLQDNEQQIYAATAGGDLYRYDADSGFLVLLTQLRQQFETLRSSHITALEQYDQHNLLLATEHGLFMVAKQNGSVTPLFNLNDLGEPDGWLRHILVYQNFVFVAAYNRVIVYDMQTGQHQPLYHADKHSTNEHQQHAKVLSIKREKLWIGTVEGLYSISLDAVLAYLQRGEPYQVKTELPQLNIWRLLWQEQNQQIVIPTESGLYRFVHDSAELSSLVKLTDSTHDLTDNNIVDVIADRDGGFWLATRNDGAYYWHPRSEAFSQISRDYPIASVLSNNIVYSMVQDSTALWVGTANGLNKLNLDNYNTAAYFVSDDPKAIDHLGAIYNIISAGNGRYWLHTGLGLRLFDSISGQLQPLPGVVDEQLPLFGQDSGGYFATGNYVYFFHADAVFRYDTQTGDVIDITDKLQSLAYNNDTGFVTVLPGTNGSLLLTKPDELWLWQPQSGQSRLLYRHHNYLPQSNRYADTALVDKQNRLWVGMSGIGLLGFDLTSLQLVKQFPVGEALLSDAIYSLKQDAYGDIWFSSHLGLARLNSSSLKIEFFTRNDGLDTHEFNAGAGTNLSDGRLVFGSMRGLTVLDATQLQQPPIQPKVTITGIRVLSGELPPLNANLNNREFILSHKDLGVTLQFSAMNFGSNHKVQYRYWLSGSSNINYPRQSNNNVVFPQLKRGTYQFNVVSVSPESGIESAPATITLIVKPAPWLSNWALLLYSSLVLLLLYRFYRMRQQQTAMLRHAHDKALQSEQRLKQALASVNSGAWEWQANNNRLFASRIHSMLGYSTTMNPLTMQQHLTLVHPEDRDGFSNQWQRFLQQPEQGFDFTYRMQHRDGGWLWFRDQGKATDIGRSDHVQKVIGTFSNITETRANQEKARLFGEAFQQTRDWVVILDATQRVITANQSFAVAFGNMEQYLEQPRPHHLGISLVRRRFYTKLLKELKAGEHWQGEEQVITPDGRERPTLINISAIGEQNELAFFVLVFTDITAQKMAEDELRYLANYDALTGLPNRALLMDRIYHGIDQAKRDKRSLALCFIDLDKFKQINDSLGHDIGDLLLKEVARRLTLTLRESDTVARLGGDEFVILLEGYKAEDNISHVANKMLTAVSEPMQFGTHTVGVSPSIGIAVYPEDAINATELLKHADVAMYHAKEAGRNNFQFFTAEMNEKAHMRLARETRLRKALQNNEFVNYYQPIVNSQTRQVAGVEVLLRWQSNEGLISPAEFIPLAEELRLIITMTQHLLDRALADLQHWQQLGYQLYLSVNLSTQHLEQPALVEQTRILLDKYDICASCLRYEVTESALMRDHQSAIETMLALSELGVQLALDDFGTGYSSLKYLKELPIDGIKIDRSFVKDIGIDSSDETIIEAMLSMANSLGMYCVAEGVETEQQLAFFSRRQCYLIQGYLYAKPMPAADIAGFLQNEI</sequence>
<dbReference type="SUPFAM" id="SSF55785">
    <property type="entry name" value="PYP-like sensor domain (PAS domain)"/>
    <property type="match status" value="2"/>
</dbReference>
<dbReference type="Pfam" id="PF08447">
    <property type="entry name" value="PAS_3"/>
    <property type="match status" value="1"/>
</dbReference>
<dbReference type="InterPro" id="IPR013655">
    <property type="entry name" value="PAS_fold_3"/>
</dbReference>
<comment type="caution">
    <text evidence="4">The sequence shown here is derived from an EMBL/GenBank/DDBJ whole genome shotgun (WGS) entry which is preliminary data.</text>
</comment>
<dbReference type="InterPro" id="IPR013783">
    <property type="entry name" value="Ig-like_fold"/>
</dbReference>
<evidence type="ECO:0000259" key="3">
    <source>
        <dbReference type="PROSITE" id="PS50887"/>
    </source>
</evidence>
<dbReference type="PANTHER" id="PTHR44757:SF2">
    <property type="entry name" value="BIOFILM ARCHITECTURE MAINTENANCE PROTEIN MBAA"/>
    <property type="match status" value="1"/>
</dbReference>
<dbReference type="Gene3D" id="3.30.450.20">
    <property type="entry name" value="PAS domain"/>
    <property type="match status" value="2"/>
</dbReference>
<dbReference type="SMART" id="SM00267">
    <property type="entry name" value="GGDEF"/>
    <property type="match status" value="1"/>
</dbReference>
<gene>
    <name evidence="4" type="ORF">I4W93_015040</name>
</gene>
<dbReference type="InterPro" id="IPR011110">
    <property type="entry name" value="Reg_prop"/>
</dbReference>
<dbReference type="PROSITE" id="PS50113">
    <property type="entry name" value="PAC"/>
    <property type="match status" value="2"/>
</dbReference>
<dbReference type="EMBL" id="JAERPS020000005">
    <property type="protein sequence ID" value="MBZ9612903.1"/>
    <property type="molecule type" value="Genomic_DNA"/>
</dbReference>
<dbReference type="SUPFAM" id="SSF50998">
    <property type="entry name" value="Quinoprotein alcohol dehydrogenase-like"/>
    <property type="match status" value="1"/>
</dbReference>
<dbReference type="SMART" id="SM00052">
    <property type="entry name" value="EAL"/>
    <property type="match status" value="1"/>
</dbReference>
<organism evidence="4 5">
    <name type="scientific">Rheinheimera maricola</name>
    <dbReference type="NCBI Taxonomy" id="2793282"/>
    <lineage>
        <taxon>Bacteria</taxon>
        <taxon>Pseudomonadati</taxon>
        <taxon>Pseudomonadota</taxon>
        <taxon>Gammaproteobacteria</taxon>
        <taxon>Chromatiales</taxon>
        <taxon>Chromatiaceae</taxon>
        <taxon>Rheinheimera</taxon>
    </lineage>
</organism>
<keyword evidence="5" id="KW-1185">Reference proteome</keyword>
<dbReference type="PROSITE" id="PS50883">
    <property type="entry name" value="EAL"/>
    <property type="match status" value="1"/>
</dbReference>
<evidence type="ECO:0000313" key="4">
    <source>
        <dbReference type="EMBL" id="MBZ9612903.1"/>
    </source>
</evidence>
<dbReference type="PANTHER" id="PTHR44757">
    <property type="entry name" value="DIGUANYLATE CYCLASE DGCP"/>
    <property type="match status" value="1"/>
</dbReference>
<dbReference type="SUPFAM" id="SSF141868">
    <property type="entry name" value="EAL domain-like"/>
    <property type="match status" value="1"/>
</dbReference>
<dbReference type="CDD" id="cd00130">
    <property type="entry name" value="PAS"/>
    <property type="match status" value="2"/>
</dbReference>
<dbReference type="Pfam" id="PF00990">
    <property type="entry name" value="GGDEF"/>
    <property type="match status" value="1"/>
</dbReference>
<dbReference type="InterPro" id="IPR001633">
    <property type="entry name" value="EAL_dom"/>
</dbReference>
<dbReference type="InterPro" id="IPR035965">
    <property type="entry name" value="PAS-like_dom_sf"/>
</dbReference>